<evidence type="ECO:0000256" key="1">
    <source>
        <dbReference type="SAM" id="MobiDB-lite"/>
    </source>
</evidence>
<feature type="compositionally biased region" description="Basic and acidic residues" evidence="1">
    <location>
        <begin position="28"/>
        <end position="54"/>
    </location>
</feature>
<feature type="region of interest" description="Disordered" evidence="1">
    <location>
        <begin position="28"/>
        <end position="73"/>
    </location>
</feature>
<reference evidence="2" key="1">
    <citation type="journal article" date="2022" name="New Phytol.">
        <title>Evolutionary transition to the ectomycorrhizal habit in the genomes of a hyperdiverse lineage of mushroom-forming fungi.</title>
        <authorList>
            <person name="Looney B."/>
            <person name="Miyauchi S."/>
            <person name="Morin E."/>
            <person name="Drula E."/>
            <person name="Courty P.E."/>
            <person name="Kohler A."/>
            <person name="Kuo A."/>
            <person name="LaButti K."/>
            <person name="Pangilinan J."/>
            <person name="Lipzen A."/>
            <person name="Riley R."/>
            <person name="Andreopoulos W."/>
            <person name="He G."/>
            <person name="Johnson J."/>
            <person name="Nolan M."/>
            <person name="Tritt A."/>
            <person name="Barry K.W."/>
            <person name="Grigoriev I.V."/>
            <person name="Nagy L.G."/>
            <person name="Hibbett D."/>
            <person name="Henrissat B."/>
            <person name="Matheny P.B."/>
            <person name="Labbe J."/>
            <person name="Martin F.M."/>
        </authorList>
    </citation>
    <scope>NUCLEOTIDE SEQUENCE</scope>
    <source>
        <strain evidence="2">BPL690</strain>
    </source>
</reference>
<dbReference type="AlphaFoldDB" id="A0AAD4M572"/>
<evidence type="ECO:0000313" key="2">
    <source>
        <dbReference type="EMBL" id="KAI0301627.1"/>
    </source>
</evidence>
<dbReference type="Proteomes" id="UP001203297">
    <property type="component" value="Unassembled WGS sequence"/>
</dbReference>
<name>A0AAD4M572_9AGAM</name>
<sequence length="73" mass="8219">MVIGWVSLITVAGVTFYFAKQNIVERRRQQDISGRERIARDEAPPQQALRKEHPLSPNPLHGSHISNSKCDAP</sequence>
<organism evidence="2 3">
    <name type="scientific">Multifurca ochricompacta</name>
    <dbReference type="NCBI Taxonomy" id="376703"/>
    <lineage>
        <taxon>Eukaryota</taxon>
        <taxon>Fungi</taxon>
        <taxon>Dikarya</taxon>
        <taxon>Basidiomycota</taxon>
        <taxon>Agaricomycotina</taxon>
        <taxon>Agaricomycetes</taxon>
        <taxon>Russulales</taxon>
        <taxon>Russulaceae</taxon>
        <taxon>Multifurca</taxon>
    </lineage>
</organism>
<gene>
    <name evidence="2" type="ORF">B0F90DRAFT_1718787</name>
</gene>
<dbReference type="EMBL" id="WTXG01000014">
    <property type="protein sequence ID" value="KAI0301627.1"/>
    <property type="molecule type" value="Genomic_DNA"/>
</dbReference>
<keyword evidence="3" id="KW-1185">Reference proteome</keyword>
<proteinExistence type="predicted"/>
<feature type="compositionally biased region" description="Polar residues" evidence="1">
    <location>
        <begin position="64"/>
        <end position="73"/>
    </location>
</feature>
<evidence type="ECO:0000313" key="3">
    <source>
        <dbReference type="Proteomes" id="UP001203297"/>
    </source>
</evidence>
<comment type="caution">
    <text evidence="2">The sequence shown here is derived from an EMBL/GenBank/DDBJ whole genome shotgun (WGS) entry which is preliminary data.</text>
</comment>
<protein>
    <submittedName>
        <fullName evidence="2">Uncharacterized protein</fullName>
    </submittedName>
</protein>
<accession>A0AAD4M572</accession>